<organism evidence="1 2">
    <name type="scientific">Aquimarina atlantica</name>
    <dbReference type="NCBI Taxonomy" id="1317122"/>
    <lineage>
        <taxon>Bacteria</taxon>
        <taxon>Pseudomonadati</taxon>
        <taxon>Bacteroidota</taxon>
        <taxon>Flavobacteriia</taxon>
        <taxon>Flavobacteriales</taxon>
        <taxon>Flavobacteriaceae</taxon>
        <taxon>Aquimarina</taxon>
    </lineage>
</organism>
<reference evidence="1 2" key="1">
    <citation type="submission" date="2014-04" db="EMBL/GenBank/DDBJ databases">
        <title>Aquimarina sp. 22II-S11-z7 Genome Sequencing.</title>
        <authorList>
            <person name="Lai Q."/>
        </authorList>
    </citation>
    <scope>NUCLEOTIDE SEQUENCE [LARGE SCALE GENOMIC DNA]</scope>
    <source>
        <strain evidence="1 2">22II-S11-z7</strain>
    </source>
</reference>
<dbReference type="PANTHER" id="PTHR37691:SF1">
    <property type="entry name" value="BLR3518 PROTEIN"/>
    <property type="match status" value="1"/>
</dbReference>
<dbReference type="STRING" id="1317122.ATO12_04110"/>
<dbReference type="EMBL" id="AQRA01000001">
    <property type="protein sequence ID" value="EZH75982.1"/>
    <property type="molecule type" value="Genomic_DNA"/>
</dbReference>
<dbReference type="SUPFAM" id="SSF75169">
    <property type="entry name" value="DsrEFH-like"/>
    <property type="match status" value="1"/>
</dbReference>
<dbReference type="Pfam" id="PF02635">
    <property type="entry name" value="DsrE"/>
    <property type="match status" value="1"/>
</dbReference>
<name>A0A023C0Y9_9FLAO</name>
<dbReference type="InterPro" id="IPR027396">
    <property type="entry name" value="DsrEFH-like"/>
</dbReference>
<accession>A0A023C0Y9</accession>
<dbReference type="eggNOG" id="COG1416">
    <property type="taxonomic scope" value="Bacteria"/>
</dbReference>
<evidence type="ECO:0000313" key="1">
    <source>
        <dbReference type="EMBL" id="EZH75982.1"/>
    </source>
</evidence>
<gene>
    <name evidence="1" type="ORF">ATO12_04110</name>
</gene>
<keyword evidence="2" id="KW-1185">Reference proteome</keyword>
<dbReference type="RefSeq" id="WP_034238857.1">
    <property type="nucleotide sequence ID" value="NZ_AQRA01000001.1"/>
</dbReference>
<comment type="caution">
    <text evidence="1">The sequence shown here is derived from an EMBL/GenBank/DDBJ whole genome shotgun (WGS) entry which is preliminary data.</text>
</comment>
<dbReference type="Proteomes" id="UP000023541">
    <property type="component" value="Unassembled WGS sequence"/>
</dbReference>
<dbReference type="AlphaFoldDB" id="A0A023C0Y9"/>
<proteinExistence type="predicted"/>
<dbReference type="Gene3D" id="3.40.1260.10">
    <property type="entry name" value="DsrEFH-like"/>
    <property type="match status" value="1"/>
</dbReference>
<protein>
    <submittedName>
        <fullName evidence="1">Uncharacterized protein</fullName>
    </submittedName>
</protein>
<dbReference type="PANTHER" id="PTHR37691">
    <property type="entry name" value="BLR3518 PROTEIN"/>
    <property type="match status" value="1"/>
</dbReference>
<sequence length="179" mass="20081">MRNRIVSYIFILLPFFIFSQQKSKEGKIITEYGKTYTVSDPDFKTKTQHDLKAVFDVGRTFKDSSKVNPLFNTAARYLNMHADAGVPLEKLKVALVIHGSAANDIVNNAKYKAKYHIDNPNAPLISALAKKGVQLILCGQTAAYRDISKEDTLPEIQIALSAMTALVQLQNENYRLINF</sequence>
<evidence type="ECO:0000313" key="2">
    <source>
        <dbReference type="Proteomes" id="UP000023541"/>
    </source>
</evidence>
<dbReference type="InterPro" id="IPR003787">
    <property type="entry name" value="Sulphur_relay_DsrE/F-like"/>
</dbReference>